<keyword evidence="2" id="KW-0472">Membrane</keyword>
<comment type="caution">
    <text evidence="3">The sequence shown here is derived from an EMBL/GenBank/DDBJ whole genome shotgun (WGS) entry which is preliminary data.</text>
</comment>
<keyword evidence="2" id="KW-0812">Transmembrane</keyword>
<feature type="transmembrane region" description="Helical" evidence="2">
    <location>
        <begin position="16"/>
        <end position="34"/>
    </location>
</feature>
<dbReference type="EMBL" id="DXBY01000049">
    <property type="protein sequence ID" value="HIZ34637.1"/>
    <property type="molecule type" value="Genomic_DNA"/>
</dbReference>
<feature type="transmembrane region" description="Helical" evidence="2">
    <location>
        <begin position="40"/>
        <end position="59"/>
    </location>
</feature>
<evidence type="ECO:0000313" key="4">
    <source>
        <dbReference type="Proteomes" id="UP000824037"/>
    </source>
</evidence>
<name>A0A9D2EC81_9MICO</name>
<protein>
    <submittedName>
        <fullName evidence="3">DUF3099 domain-containing protein</fullName>
    </submittedName>
</protein>
<dbReference type="InterPro" id="IPR021449">
    <property type="entry name" value="DUF3099"/>
</dbReference>
<evidence type="ECO:0000256" key="1">
    <source>
        <dbReference type="SAM" id="MobiDB-lite"/>
    </source>
</evidence>
<dbReference type="Pfam" id="PF11298">
    <property type="entry name" value="DUF3099"/>
    <property type="match status" value="1"/>
</dbReference>
<proteinExistence type="predicted"/>
<reference evidence="3" key="1">
    <citation type="journal article" date="2021" name="PeerJ">
        <title>Extensive microbial diversity within the chicken gut microbiome revealed by metagenomics and culture.</title>
        <authorList>
            <person name="Gilroy R."/>
            <person name="Ravi A."/>
            <person name="Getino M."/>
            <person name="Pursley I."/>
            <person name="Horton D.L."/>
            <person name="Alikhan N.F."/>
            <person name="Baker D."/>
            <person name="Gharbi K."/>
            <person name="Hall N."/>
            <person name="Watson M."/>
            <person name="Adriaenssens E.M."/>
            <person name="Foster-Nyarko E."/>
            <person name="Jarju S."/>
            <person name="Secka A."/>
            <person name="Antonio M."/>
            <person name="Oren A."/>
            <person name="Chaudhuri R.R."/>
            <person name="La Ragione R."/>
            <person name="Hildebrand F."/>
            <person name="Pallen M.J."/>
        </authorList>
    </citation>
    <scope>NUCLEOTIDE SEQUENCE</scope>
    <source>
        <strain evidence="3">ChiGjej4B4-7305</strain>
    </source>
</reference>
<accession>A0A9D2EC81</accession>
<sequence length="96" mass="10205">MTTAGRPQSERSREKIRRYLITMGIRTVCFVAAIVTEGWVRWVCVALAAILPLIAVLLANAGGDVRRTGGALVNASGLPAAETRPNSDDDPTGANR</sequence>
<dbReference type="Proteomes" id="UP000824037">
    <property type="component" value="Unassembled WGS sequence"/>
</dbReference>
<keyword evidence="2" id="KW-1133">Transmembrane helix</keyword>
<evidence type="ECO:0000256" key="2">
    <source>
        <dbReference type="SAM" id="Phobius"/>
    </source>
</evidence>
<reference evidence="3" key="2">
    <citation type="submission" date="2021-04" db="EMBL/GenBank/DDBJ databases">
        <authorList>
            <person name="Gilroy R."/>
        </authorList>
    </citation>
    <scope>NUCLEOTIDE SEQUENCE</scope>
    <source>
        <strain evidence="3">ChiGjej4B4-7305</strain>
    </source>
</reference>
<gene>
    <name evidence="3" type="ORF">H9815_02575</name>
</gene>
<feature type="region of interest" description="Disordered" evidence="1">
    <location>
        <begin position="76"/>
        <end position="96"/>
    </location>
</feature>
<organism evidence="3 4">
    <name type="scientific">Candidatus Ruania gallistercoris</name>
    <dbReference type="NCBI Taxonomy" id="2838746"/>
    <lineage>
        <taxon>Bacteria</taxon>
        <taxon>Bacillati</taxon>
        <taxon>Actinomycetota</taxon>
        <taxon>Actinomycetes</taxon>
        <taxon>Micrococcales</taxon>
        <taxon>Ruaniaceae</taxon>
        <taxon>Ruania</taxon>
    </lineage>
</organism>
<dbReference type="AlphaFoldDB" id="A0A9D2EC81"/>
<evidence type="ECO:0000313" key="3">
    <source>
        <dbReference type="EMBL" id="HIZ34637.1"/>
    </source>
</evidence>